<gene>
    <name evidence="3" type="ORF">HNR53_004064</name>
</gene>
<evidence type="ECO:0000256" key="1">
    <source>
        <dbReference type="PROSITE-ProRule" id="PRU00285"/>
    </source>
</evidence>
<comment type="caution">
    <text evidence="3">The sequence shown here is derived from an EMBL/GenBank/DDBJ whole genome shotgun (WGS) entry which is preliminary data.</text>
</comment>
<dbReference type="SUPFAM" id="SSF49764">
    <property type="entry name" value="HSP20-like chaperones"/>
    <property type="match status" value="1"/>
</dbReference>
<dbReference type="Gene3D" id="2.60.40.790">
    <property type="match status" value="1"/>
</dbReference>
<evidence type="ECO:0000259" key="2">
    <source>
        <dbReference type="PROSITE" id="PS01031"/>
    </source>
</evidence>
<dbReference type="InterPro" id="IPR008978">
    <property type="entry name" value="HSP20-like_chaperone"/>
</dbReference>
<protein>
    <submittedName>
        <fullName evidence="3">HSP20 family molecular chaperone IbpA</fullName>
    </submittedName>
</protein>
<comment type="similarity">
    <text evidence="1">Belongs to the small heat shock protein (HSP20) family.</text>
</comment>
<feature type="domain" description="SHSP" evidence="2">
    <location>
        <begin position="29"/>
        <end position="129"/>
    </location>
</feature>
<evidence type="ECO:0000313" key="4">
    <source>
        <dbReference type="Proteomes" id="UP000531594"/>
    </source>
</evidence>
<dbReference type="EMBL" id="JACHGK010000021">
    <property type="protein sequence ID" value="MBB6447384.1"/>
    <property type="molecule type" value="Genomic_DNA"/>
</dbReference>
<dbReference type="CDD" id="cd00298">
    <property type="entry name" value="ACD_sHsps_p23-like"/>
    <property type="match status" value="1"/>
</dbReference>
<sequence length="129" mass="15038">MVHGKKEQLLKVDDIERWLENYFLDPLTSYLDEAAFRIDLFETAEEYIIEALLPAYRLQDIEIILETNNISIRVSKGSSEHNRKQRNIPFPFPVIEHEVTAAFHDEVLEVFIAKNKLCAGIIRKVLIVQ</sequence>
<keyword evidence="4" id="KW-1185">Reference proteome</keyword>
<proteinExistence type="inferred from homology"/>
<reference evidence="3 4" key="1">
    <citation type="submission" date="2020-08" db="EMBL/GenBank/DDBJ databases">
        <title>Genomic Encyclopedia of Type Strains, Phase IV (KMG-IV): sequencing the most valuable type-strain genomes for metagenomic binning, comparative biology and taxonomic classification.</title>
        <authorList>
            <person name="Goeker M."/>
        </authorList>
    </citation>
    <scope>NUCLEOTIDE SEQUENCE [LARGE SCALE GENOMIC DNA]</scope>
    <source>
        <strain evidence="3 4">DSM 5391</strain>
    </source>
</reference>
<accession>A0A7X0HV35</accession>
<name>A0A7X0HV35_9BACI</name>
<dbReference type="AlphaFoldDB" id="A0A7X0HV35"/>
<dbReference type="PROSITE" id="PS01031">
    <property type="entry name" value="SHSP"/>
    <property type="match status" value="1"/>
</dbReference>
<dbReference type="InterPro" id="IPR002068">
    <property type="entry name" value="A-crystallin/Hsp20_dom"/>
</dbReference>
<dbReference type="RefSeq" id="WP_184529286.1">
    <property type="nucleotide sequence ID" value="NZ_JACHGK010000021.1"/>
</dbReference>
<evidence type="ECO:0000313" key="3">
    <source>
        <dbReference type="EMBL" id="MBB6447384.1"/>
    </source>
</evidence>
<dbReference type="Proteomes" id="UP000531594">
    <property type="component" value="Unassembled WGS sequence"/>
</dbReference>
<organism evidence="3 4">
    <name type="scientific">Bacillus benzoevorans</name>
    <dbReference type="NCBI Taxonomy" id="1456"/>
    <lineage>
        <taxon>Bacteria</taxon>
        <taxon>Bacillati</taxon>
        <taxon>Bacillota</taxon>
        <taxon>Bacilli</taxon>
        <taxon>Bacillales</taxon>
        <taxon>Bacillaceae</taxon>
        <taxon>Bacillus</taxon>
    </lineage>
</organism>